<feature type="domain" description="Homeobox" evidence="7">
    <location>
        <begin position="126"/>
        <end position="186"/>
    </location>
</feature>
<dbReference type="SUPFAM" id="SSF46689">
    <property type="entry name" value="Homeodomain-like"/>
    <property type="match status" value="1"/>
</dbReference>
<evidence type="ECO:0000256" key="6">
    <source>
        <dbReference type="RuleBase" id="RU000682"/>
    </source>
</evidence>
<keyword evidence="3 5" id="KW-0371">Homeobox</keyword>
<keyword evidence="8" id="KW-1185">Reference proteome</keyword>
<dbReference type="Gene3D" id="1.10.10.60">
    <property type="entry name" value="Homeodomain-like"/>
    <property type="match status" value="1"/>
</dbReference>
<name>A0A7F5QVC8_AGRPL</name>
<dbReference type="PROSITE" id="PS50071">
    <property type="entry name" value="HOMEOBOX_2"/>
    <property type="match status" value="1"/>
</dbReference>
<evidence type="ECO:0000256" key="2">
    <source>
        <dbReference type="ARBA" id="ARBA00023125"/>
    </source>
</evidence>
<reference evidence="9" key="1">
    <citation type="submission" date="2025-08" db="UniProtKB">
        <authorList>
            <consortium name="RefSeq"/>
        </authorList>
    </citation>
    <scope>IDENTIFICATION</scope>
    <source>
        <tissue evidence="9">Entire body</tissue>
    </source>
</reference>
<dbReference type="SMART" id="SM00389">
    <property type="entry name" value="HOX"/>
    <property type="match status" value="1"/>
</dbReference>
<dbReference type="PANTHER" id="PTHR24324">
    <property type="entry name" value="HOMEOBOX PROTEIN HHEX"/>
    <property type="match status" value="1"/>
</dbReference>
<dbReference type="InterPro" id="IPR001356">
    <property type="entry name" value="HD"/>
</dbReference>
<dbReference type="Proteomes" id="UP000192223">
    <property type="component" value="Unplaced"/>
</dbReference>
<comment type="subcellular location">
    <subcellularLocation>
        <location evidence="1 5 6">Nucleus</location>
    </subcellularLocation>
</comment>
<accession>A0A7F5QVC8</accession>
<sequence length="226" mass="26027">MSFLIDDILKKDDINRASLKMCATTSAASPNFDHSKTEFWKYLSTIGHCNGSILQQTLQNSPHLPYYSVNDLENVKRCTDMYNCDMLLSLQSLNSYVERGCSSLYSRTRYWTPHGPLLPLSYSHYSKRKGGQVRFTTSQTEALEKRFSVHKYLSPEDRRILANSLKLSDRQVKTWFQNRRAKWRRCNSVSSNSSESVKGIYNDDSENELGEIDLSRSTSPLRRSAL</sequence>
<feature type="DNA-binding region" description="Homeobox" evidence="5">
    <location>
        <begin position="128"/>
        <end position="187"/>
    </location>
</feature>
<dbReference type="PROSITE" id="PS00027">
    <property type="entry name" value="HOMEOBOX_1"/>
    <property type="match status" value="1"/>
</dbReference>
<evidence type="ECO:0000256" key="1">
    <source>
        <dbReference type="ARBA" id="ARBA00004123"/>
    </source>
</evidence>
<dbReference type="GO" id="GO:0000981">
    <property type="term" value="F:DNA-binding transcription factor activity, RNA polymerase II-specific"/>
    <property type="evidence" value="ECO:0007669"/>
    <property type="project" value="InterPro"/>
</dbReference>
<protein>
    <submittedName>
        <fullName evidence="9">Homeobox protein ceh-9-like isoform X2</fullName>
    </submittedName>
</protein>
<evidence type="ECO:0000313" key="8">
    <source>
        <dbReference type="Proteomes" id="UP000192223"/>
    </source>
</evidence>
<evidence type="ECO:0000259" key="7">
    <source>
        <dbReference type="PROSITE" id="PS50071"/>
    </source>
</evidence>
<dbReference type="GO" id="GO:0030154">
    <property type="term" value="P:cell differentiation"/>
    <property type="evidence" value="ECO:0007669"/>
    <property type="project" value="TreeGrafter"/>
</dbReference>
<gene>
    <name evidence="9" type="primary">LOC112904052</name>
</gene>
<dbReference type="CDD" id="cd00086">
    <property type="entry name" value="homeodomain"/>
    <property type="match status" value="1"/>
</dbReference>
<keyword evidence="2 5" id="KW-0238">DNA-binding</keyword>
<dbReference type="Pfam" id="PF00046">
    <property type="entry name" value="Homeodomain"/>
    <property type="match status" value="1"/>
</dbReference>
<dbReference type="AlphaFoldDB" id="A0A7F5QVC8"/>
<evidence type="ECO:0000256" key="3">
    <source>
        <dbReference type="ARBA" id="ARBA00023155"/>
    </source>
</evidence>
<evidence type="ECO:0000256" key="5">
    <source>
        <dbReference type="PROSITE-ProRule" id="PRU00108"/>
    </source>
</evidence>
<dbReference type="InterPro" id="IPR009057">
    <property type="entry name" value="Homeodomain-like_sf"/>
</dbReference>
<keyword evidence="4 5" id="KW-0539">Nucleus</keyword>
<dbReference type="PANTHER" id="PTHR24324:SF5">
    <property type="entry name" value="HEMATOPOIETICALLY-EXPRESSED HOMEOBOX PROTEIN HHEX"/>
    <property type="match status" value="1"/>
</dbReference>
<dbReference type="OrthoDB" id="6159439at2759"/>
<organism evidence="8 9">
    <name type="scientific">Agrilus planipennis</name>
    <name type="common">Emerald ash borer</name>
    <name type="synonym">Agrilus marcopoli</name>
    <dbReference type="NCBI Taxonomy" id="224129"/>
    <lineage>
        <taxon>Eukaryota</taxon>
        <taxon>Metazoa</taxon>
        <taxon>Ecdysozoa</taxon>
        <taxon>Arthropoda</taxon>
        <taxon>Hexapoda</taxon>
        <taxon>Insecta</taxon>
        <taxon>Pterygota</taxon>
        <taxon>Neoptera</taxon>
        <taxon>Endopterygota</taxon>
        <taxon>Coleoptera</taxon>
        <taxon>Polyphaga</taxon>
        <taxon>Elateriformia</taxon>
        <taxon>Buprestoidea</taxon>
        <taxon>Buprestidae</taxon>
        <taxon>Agrilinae</taxon>
        <taxon>Agrilus</taxon>
    </lineage>
</organism>
<dbReference type="GO" id="GO:0000978">
    <property type="term" value="F:RNA polymerase II cis-regulatory region sequence-specific DNA binding"/>
    <property type="evidence" value="ECO:0007669"/>
    <property type="project" value="TreeGrafter"/>
</dbReference>
<dbReference type="GeneID" id="112904052"/>
<proteinExistence type="predicted"/>
<dbReference type="InterPro" id="IPR017970">
    <property type="entry name" value="Homeobox_CS"/>
</dbReference>
<dbReference type="GO" id="GO:0005634">
    <property type="term" value="C:nucleus"/>
    <property type="evidence" value="ECO:0007669"/>
    <property type="project" value="UniProtKB-SubCell"/>
</dbReference>
<dbReference type="RefSeq" id="XP_025829011.1">
    <property type="nucleotide sequence ID" value="XM_025973226.1"/>
</dbReference>
<dbReference type="InterPro" id="IPR051000">
    <property type="entry name" value="Homeobox_DNA-bind_prot"/>
</dbReference>
<evidence type="ECO:0000256" key="4">
    <source>
        <dbReference type="ARBA" id="ARBA00023242"/>
    </source>
</evidence>
<evidence type="ECO:0000313" key="9">
    <source>
        <dbReference type="RefSeq" id="XP_025829011.1"/>
    </source>
</evidence>